<name>A0A9W7DNV3_9STRA</name>
<dbReference type="Proteomes" id="UP001165082">
    <property type="component" value="Unassembled WGS sequence"/>
</dbReference>
<feature type="non-terminal residue" evidence="1">
    <location>
        <position position="1"/>
    </location>
</feature>
<accession>A0A9W7DNV3</accession>
<protein>
    <submittedName>
        <fullName evidence="1">Uncharacterized protein</fullName>
    </submittedName>
</protein>
<dbReference type="Gene3D" id="1.10.8.60">
    <property type="match status" value="1"/>
</dbReference>
<organism evidence="1 2">
    <name type="scientific">Triparma retinervis</name>
    <dbReference type="NCBI Taxonomy" id="2557542"/>
    <lineage>
        <taxon>Eukaryota</taxon>
        <taxon>Sar</taxon>
        <taxon>Stramenopiles</taxon>
        <taxon>Ochrophyta</taxon>
        <taxon>Bolidophyceae</taxon>
        <taxon>Parmales</taxon>
        <taxon>Triparmaceae</taxon>
        <taxon>Triparma</taxon>
    </lineage>
</organism>
<sequence length="39" mass="4319">NEAAIRAVRRGGAGVKMEDFEAAIKDFRTSRMKLGMFGM</sequence>
<reference evidence="1" key="1">
    <citation type="submission" date="2022-07" db="EMBL/GenBank/DDBJ databases">
        <title>Genome analysis of Parmales, a sister group of diatoms, reveals the evolutionary specialization of diatoms from phago-mixotrophs to photoautotrophs.</title>
        <authorList>
            <person name="Ban H."/>
            <person name="Sato S."/>
            <person name="Yoshikawa S."/>
            <person name="Kazumasa Y."/>
            <person name="Nakamura Y."/>
            <person name="Ichinomiya M."/>
            <person name="Saitoh K."/>
            <person name="Sato N."/>
            <person name="Blanc-Mathieu R."/>
            <person name="Endo H."/>
            <person name="Kuwata A."/>
            <person name="Ogata H."/>
        </authorList>
    </citation>
    <scope>NUCLEOTIDE SEQUENCE</scope>
</reference>
<dbReference type="EMBL" id="BRXZ01003178">
    <property type="protein sequence ID" value="GMH49172.1"/>
    <property type="molecule type" value="Genomic_DNA"/>
</dbReference>
<evidence type="ECO:0000313" key="2">
    <source>
        <dbReference type="Proteomes" id="UP001165082"/>
    </source>
</evidence>
<proteinExistence type="predicted"/>
<comment type="caution">
    <text evidence="1">The sequence shown here is derived from an EMBL/GenBank/DDBJ whole genome shotgun (WGS) entry which is preliminary data.</text>
</comment>
<dbReference type="AlphaFoldDB" id="A0A9W7DNV3"/>
<gene>
    <name evidence="1" type="ORF">TrRE_jg9044</name>
</gene>
<keyword evidence="2" id="KW-1185">Reference proteome</keyword>
<evidence type="ECO:0000313" key="1">
    <source>
        <dbReference type="EMBL" id="GMH49172.1"/>
    </source>
</evidence>